<gene>
    <name evidence="1" type="ORF">JI435_415560</name>
</gene>
<dbReference type="EMBL" id="CP069033">
    <property type="protein sequence ID" value="QRD00648.1"/>
    <property type="molecule type" value="Genomic_DNA"/>
</dbReference>
<dbReference type="AlphaFoldDB" id="A0A7U2I605"/>
<dbReference type="Proteomes" id="UP000663193">
    <property type="component" value="Chromosome 11"/>
</dbReference>
<reference evidence="2" key="1">
    <citation type="journal article" date="2021" name="BMC Genomics">
        <title>Chromosome-level genome assembly and manually-curated proteome of model necrotroph Parastagonospora nodorum Sn15 reveals a genome-wide trove of candidate effector homologs, and redundancy of virulence-related functions within an accessory chromosome.</title>
        <authorList>
            <person name="Bertazzoni S."/>
            <person name="Jones D.A.B."/>
            <person name="Phan H.T."/>
            <person name="Tan K.-C."/>
            <person name="Hane J.K."/>
        </authorList>
    </citation>
    <scope>NUCLEOTIDE SEQUENCE [LARGE SCALE GENOMIC DNA]</scope>
    <source>
        <strain evidence="2">SN15 / ATCC MYA-4574 / FGSC 10173)</strain>
    </source>
</reference>
<evidence type="ECO:0000313" key="1">
    <source>
        <dbReference type="EMBL" id="QRD00648.1"/>
    </source>
</evidence>
<organism evidence="1 2">
    <name type="scientific">Phaeosphaeria nodorum (strain SN15 / ATCC MYA-4574 / FGSC 10173)</name>
    <name type="common">Glume blotch fungus</name>
    <name type="synonym">Parastagonospora nodorum</name>
    <dbReference type="NCBI Taxonomy" id="321614"/>
    <lineage>
        <taxon>Eukaryota</taxon>
        <taxon>Fungi</taxon>
        <taxon>Dikarya</taxon>
        <taxon>Ascomycota</taxon>
        <taxon>Pezizomycotina</taxon>
        <taxon>Dothideomycetes</taxon>
        <taxon>Pleosporomycetidae</taxon>
        <taxon>Pleosporales</taxon>
        <taxon>Pleosporineae</taxon>
        <taxon>Phaeosphaeriaceae</taxon>
        <taxon>Parastagonospora</taxon>
    </lineage>
</organism>
<dbReference type="VEuPathDB" id="FungiDB:JI435_415560"/>
<protein>
    <submittedName>
        <fullName evidence="1">Uncharacterized protein</fullName>
    </submittedName>
</protein>
<name>A0A7U2I605_PHANO</name>
<evidence type="ECO:0000313" key="2">
    <source>
        <dbReference type="Proteomes" id="UP000663193"/>
    </source>
</evidence>
<proteinExistence type="predicted"/>
<sequence>MVQTGATHSGPKGYMARLARCYWLLVRPDSITAARVSSTHVWSPMQAIKDALVILPCASDDPLAMVPARSILV</sequence>
<accession>A0A7U2I605</accession>
<keyword evidence="2" id="KW-1185">Reference proteome</keyword>